<dbReference type="InterPro" id="IPR027417">
    <property type="entry name" value="P-loop_NTPase"/>
</dbReference>
<evidence type="ECO:0000256" key="6">
    <source>
        <dbReference type="ARBA" id="ARBA00022840"/>
    </source>
</evidence>
<dbReference type="InterPro" id="IPR005702">
    <property type="entry name" value="Wzc-like_C"/>
</dbReference>
<keyword evidence="7" id="KW-0829">Tyrosine-protein kinase</keyword>
<comment type="similarity">
    <text evidence="1">Belongs to the CpsD/CapB family.</text>
</comment>
<dbReference type="Gene3D" id="3.40.50.300">
    <property type="entry name" value="P-loop containing nucleotide triphosphate hydrolases"/>
    <property type="match status" value="1"/>
</dbReference>
<dbReference type="EC" id="2.7.10.2" evidence="2"/>
<keyword evidence="11" id="KW-1185">Reference proteome</keyword>
<evidence type="ECO:0000313" key="10">
    <source>
        <dbReference type="EMBL" id="MRH42684.1"/>
    </source>
</evidence>
<reference evidence="10" key="1">
    <citation type="submission" date="2019-11" db="EMBL/GenBank/DDBJ databases">
        <authorList>
            <person name="Li J."/>
        </authorList>
    </citation>
    <scope>NUCLEOTIDE SEQUENCE</scope>
    <source>
        <strain evidence="10">B6B</strain>
    </source>
</reference>
<dbReference type="OrthoDB" id="9794577at2"/>
<dbReference type="Pfam" id="PF13614">
    <property type="entry name" value="AAA_31"/>
    <property type="match status" value="1"/>
</dbReference>
<keyword evidence="3 10" id="KW-0808">Transferase</keyword>
<keyword evidence="5 10" id="KW-0418">Kinase</keyword>
<dbReference type="Proteomes" id="UP000799092">
    <property type="component" value="Unassembled WGS sequence"/>
</dbReference>
<dbReference type="GO" id="GO:0005886">
    <property type="term" value="C:plasma membrane"/>
    <property type="evidence" value="ECO:0007669"/>
    <property type="project" value="TreeGrafter"/>
</dbReference>
<evidence type="ECO:0000256" key="7">
    <source>
        <dbReference type="ARBA" id="ARBA00023137"/>
    </source>
</evidence>
<comment type="caution">
    <text evidence="10">The sequence shown here is derived from an EMBL/GenBank/DDBJ whole genome shotgun (WGS) entry which is preliminary data.</text>
</comment>
<dbReference type="EMBL" id="WJNG01000006">
    <property type="protein sequence ID" value="MRH42684.1"/>
    <property type="molecule type" value="Genomic_DNA"/>
</dbReference>
<dbReference type="AlphaFoldDB" id="A0A6A8DAZ2"/>
<sequence>MISDQFQTIKTNIKFLTEKRKNKVFLITSPGLGEGKSTISANLAVSMSQQKEKILLIDANLREPIIHTIFKLSNDMGLTDVLQSKNLLYNAINKSGIGNLDVMTSGSHSPNPAELISHEWMRELLNTLADSYDMILIDAPSILKWTETRILANLSDSVVLTIVRGKTGIEKAEEARKVLDLAHANLVGAIITEK</sequence>
<evidence type="ECO:0000256" key="2">
    <source>
        <dbReference type="ARBA" id="ARBA00011903"/>
    </source>
</evidence>
<evidence type="ECO:0000256" key="1">
    <source>
        <dbReference type="ARBA" id="ARBA00007316"/>
    </source>
</evidence>
<evidence type="ECO:0000256" key="8">
    <source>
        <dbReference type="ARBA" id="ARBA00051245"/>
    </source>
</evidence>
<comment type="catalytic activity">
    <reaction evidence="8">
        <text>L-tyrosyl-[protein] + ATP = O-phospho-L-tyrosyl-[protein] + ADP + H(+)</text>
        <dbReference type="Rhea" id="RHEA:10596"/>
        <dbReference type="Rhea" id="RHEA-COMP:10136"/>
        <dbReference type="Rhea" id="RHEA-COMP:20101"/>
        <dbReference type="ChEBI" id="CHEBI:15378"/>
        <dbReference type="ChEBI" id="CHEBI:30616"/>
        <dbReference type="ChEBI" id="CHEBI:46858"/>
        <dbReference type="ChEBI" id="CHEBI:61978"/>
        <dbReference type="ChEBI" id="CHEBI:456216"/>
        <dbReference type="EC" id="2.7.10.2"/>
    </reaction>
</comment>
<dbReference type="InterPro" id="IPR025669">
    <property type="entry name" value="AAA_dom"/>
</dbReference>
<dbReference type="GO" id="GO:0004715">
    <property type="term" value="F:non-membrane spanning protein tyrosine kinase activity"/>
    <property type="evidence" value="ECO:0007669"/>
    <property type="project" value="UniProtKB-EC"/>
</dbReference>
<feature type="domain" description="AAA" evidence="9">
    <location>
        <begin position="33"/>
        <end position="167"/>
    </location>
</feature>
<dbReference type="NCBIfam" id="TIGR01007">
    <property type="entry name" value="eps_fam"/>
    <property type="match status" value="1"/>
</dbReference>
<evidence type="ECO:0000256" key="5">
    <source>
        <dbReference type="ARBA" id="ARBA00022777"/>
    </source>
</evidence>
<keyword evidence="6" id="KW-0067">ATP-binding</keyword>
<evidence type="ECO:0000259" key="9">
    <source>
        <dbReference type="Pfam" id="PF13614"/>
    </source>
</evidence>
<keyword evidence="4" id="KW-0547">Nucleotide-binding</keyword>
<gene>
    <name evidence="10" type="ORF">GH741_08290</name>
</gene>
<evidence type="ECO:0000256" key="3">
    <source>
        <dbReference type="ARBA" id="ARBA00022679"/>
    </source>
</evidence>
<proteinExistence type="inferred from homology"/>
<name>A0A6A8DAZ2_9BACI</name>
<dbReference type="GO" id="GO:0005524">
    <property type="term" value="F:ATP binding"/>
    <property type="evidence" value="ECO:0007669"/>
    <property type="project" value="UniProtKB-KW"/>
</dbReference>
<dbReference type="InterPro" id="IPR050445">
    <property type="entry name" value="Bact_polysacc_biosynth/exp"/>
</dbReference>
<dbReference type="CDD" id="cd05387">
    <property type="entry name" value="BY-kinase"/>
    <property type="match status" value="1"/>
</dbReference>
<accession>A0A6A8DAZ2</accession>
<protein>
    <recommendedName>
        <fullName evidence="2">non-specific protein-tyrosine kinase</fullName>
        <ecNumber evidence="2">2.7.10.2</ecNumber>
    </recommendedName>
</protein>
<organism evidence="10 11">
    <name type="scientific">Aquibacillus halophilus</name>
    <dbReference type="NCBI Taxonomy" id="930132"/>
    <lineage>
        <taxon>Bacteria</taxon>
        <taxon>Bacillati</taxon>
        <taxon>Bacillota</taxon>
        <taxon>Bacilli</taxon>
        <taxon>Bacillales</taxon>
        <taxon>Bacillaceae</taxon>
        <taxon>Aquibacillus</taxon>
    </lineage>
</organism>
<dbReference type="SUPFAM" id="SSF52540">
    <property type="entry name" value="P-loop containing nucleoside triphosphate hydrolases"/>
    <property type="match status" value="1"/>
</dbReference>
<dbReference type="PANTHER" id="PTHR32309">
    <property type="entry name" value="TYROSINE-PROTEIN KINASE"/>
    <property type="match status" value="1"/>
</dbReference>
<evidence type="ECO:0000256" key="4">
    <source>
        <dbReference type="ARBA" id="ARBA00022741"/>
    </source>
</evidence>
<evidence type="ECO:0000313" key="11">
    <source>
        <dbReference type="Proteomes" id="UP000799092"/>
    </source>
</evidence>
<dbReference type="PANTHER" id="PTHR32309:SF13">
    <property type="entry name" value="FERRIC ENTEROBACTIN TRANSPORT PROTEIN FEPE"/>
    <property type="match status" value="1"/>
</dbReference>